<feature type="compositionally biased region" description="Basic and acidic residues" evidence="1">
    <location>
        <begin position="1"/>
        <end position="19"/>
    </location>
</feature>
<sequence length="38" mass="4395">MDGNMERRREGLHPRKLSDETLFADLDQGLAAVSPRRR</sequence>
<name>X8AHP6_MYCXE</name>
<dbReference type="PATRIC" id="fig|1299334.3.peg.6476"/>
<evidence type="ECO:0000313" key="2">
    <source>
        <dbReference type="EMBL" id="EUA30548.1"/>
    </source>
</evidence>
<evidence type="ECO:0000256" key="1">
    <source>
        <dbReference type="SAM" id="MobiDB-lite"/>
    </source>
</evidence>
<accession>X8AHP6</accession>
<comment type="caution">
    <text evidence="2">The sequence shown here is derived from an EMBL/GenBank/DDBJ whole genome shotgun (WGS) entry which is preliminary data.</text>
</comment>
<dbReference type="EMBL" id="JAOB01000060">
    <property type="protein sequence ID" value="EUA30548.1"/>
    <property type="molecule type" value="Genomic_DNA"/>
</dbReference>
<gene>
    <name evidence="2" type="ORF">I553_4805</name>
</gene>
<feature type="region of interest" description="Disordered" evidence="1">
    <location>
        <begin position="1"/>
        <end position="38"/>
    </location>
</feature>
<proteinExistence type="predicted"/>
<dbReference type="AlphaFoldDB" id="X8AHP6"/>
<protein>
    <submittedName>
        <fullName evidence="2">Uncharacterized protein</fullName>
    </submittedName>
</protein>
<organism evidence="2">
    <name type="scientific">Mycobacterium xenopi 4042</name>
    <dbReference type="NCBI Taxonomy" id="1299334"/>
    <lineage>
        <taxon>Bacteria</taxon>
        <taxon>Bacillati</taxon>
        <taxon>Actinomycetota</taxon>
        <taxon>Actinomycetes</taxon>
        <taxon>Mycobacteriales</taxon>
        <taxon>Mycobacteriaceae</taxon>
        <taxon>Mycobacterium</taxon>
    </lineage>
</organism>
<reference evidence="2" key="1">
    <citation type="submission" date="2014-01" db="EMBL/GenBank/DDBJ databases">
        <authorList>
            <person name="Brown-Elliot B."/>
            <person name="Wallace R."/>
            <person name="Lenaerts A."/>
            <person name="Ordway D."/>
            <person name="DeGroote M.A."/>
            <person name="Parker T."/>
            <person name="Sizemore C."/>
            <person name="Tallon L.J."/>
            <person name="Sadzewicz L.K."/>
            <person name="Sengamalay N."/>
            <person name="Fraser C.M."/>
            <person name="Hine E."/>
            <person name="Shefchek K.A."/>
            <person name="Das S.P."/>
            <person name="Tettelin H."/>
        </authorList>
    </citation>
    <scope>NUCLEOTIDE SEQUENCE [LARGE SCALE GENOMIC DNA]</scope>
    <source>
        <strain evidence="2">4042</strain>
    </source>
</reference>